<dbReference type="EMBL" id="BAAASG010000012">
    <property type="protein sequence ID" value="GAA2504220.1"/>
    <property type="molecule type" value="Genomic_DNA"/>
</dbReference>
<feature type="transmembrane region" description="Helical" evidence="2">
    <location>
        <begin position="12"/>
        <end position="34"/>
    </location>
</feature>
<feature type="compositionally biased region" description="Pro residues" evidence="1">
    <location>
        <begin position="175"/>
        <end position="185"/>
    </location>
</feature>
<protein>
    <recommendedName>
        <fullName evidence="5">SpdA protein</fullName>
    </recommendedName>
</protein>
<keyword evidence="2" id="KW-1133">Transmembrane helix</keyword>
<gene>
    <name evidence="3" type="ORF">GCM10010276_54780</name>
</gene>
<keyword evidence="4" id="KW-1185">Reference proteome</keyword>
<feature type="transmembrane region" description="Helical" evidence="2">
    <location>
        <begin position="46"/>
        <end position="66"/>
    </location>
</feature>
<keyword evidence="2" id="KW-0472">Membrane</keyword>
<evidence type="ECO:0000313" key="4">
    <source>
        <dbReference type="Proteomes" id="UP001501777"/>
    </source>
</evidence>
<accession>A0ABP6A0K9</accession>
<name>A0ABP6A0K9_STRLO</name>
<sequence length="253" mass="25875">MTEDRITQRTITAVMIVIAALAFVFSFGNVWALALRLGVPAPIAPLIAPMVDLSVVGLLVALRYLSLRGVPPEQMKAATRLMHVSGLLTLALNIAEPVVAGHYGRAAVDAVAPLLLLGWGAVGPQLLHSFHAVASDTTAPATAAETEPAQESAPASTEQEPASTPLPPVTAAEPAPVPAPAPAPAPSQARPAVPAPAPVPATPALKVPEPLLTEARSIAASHQAEHGETITPAQLKRRLGIGLPMATALHAAL</sequence>
<keyword evidence="2" id="KW-0812">Transmembrane</keyword>
<feature type="compositionally biased region" description="Low complexity" evidence="1">
    <location>
        <begin position="138"/>
        <end position="156"/>
    </location>
</feature>
<dbReference type="RefSeq" id="WP_344403274.1">
    <property type="nucleotide sequence ID" value="NZ_BAAASG010000012.1"/>
</dbReference>
<evidence type="ECO:0000256" key="1">
    <source>
        <dbReference type="SAM" id="MobiDB-lite"/>
    </source>
</evidence>
<comment type="caution">
    <text evidence="3">The sequence shown here is derived from an EMBL/GenBank/DDBJ whole genome shotgun (WGS) entry which is preliminary data.</text>
</comment>
<dbReference type="InterPro" id="IPR021235">
    <property type="entry name" value="DUF2637"/>
</dbReference>
<feature type="region of interest" description="Disordered" evidence="1">
    <location>
        <begin position="138"/>
        <end position="201"/>
    </location>
</feature>
<dbReference type="Pfam" id="PF10935">
    <property type="entry name" value="DUF2637"/>
    <property type="match status" value="1"/>
</dbReference>
<evidence type="ECO:0000256" key="2">
    <source>
        <dbReference type="SAM" id="Phobius"/>
    </source>
</evidence>
<dbReference type="Proteomes" id="UP001501777">
    <property type="component" value="Unassembled WGS sequence"/>
</dbReference>
<evidence type="ECO:0008006" key="5">
    <source>
        <dbReference type="Google" id="ProtNLM"/>
    </source>
</evidence>
<organism evidence="3 4">
    <name type="scientific">Streptomyces longisporus</name>
    <dbReference type="NCBI Taxonomy" id="1948"/>
    <lineage>
        <taxon>Bacteria</taxon>
        <taxon>Bacillati</taxon>
        <taxon>Actinomycetota</taxon>
        <taxon>Actinomycetes</taxon>
        <taxon>Kitasatosporales</taxon>
        <taxon>Streptomycetaceae</taxon>
        <taxon>Streptomyces</taxon>
    </lineage>
</organism>
<evidence type="ECO:0000313" key="3">
    <source>
        <dbReference type="EMBL" id="GAA2504220.1"/>
    </source>
</evidence>
<proteinExistence type="predicted"/>
<reference evidence="4" key="1">
    <citation type="journal article" date="2019" name="Int. J. Syst. Evol. Microbiol.">
        <title>The Global Catalogue of Microorganisms (GCM) 10K type strain sequencing project: providing services to taxonomists for standard genome sequencing and annotation.</title>
        <authorList>
            <consortium name="The Broad Institute Genomics Platform"/>
            <consortium name="The Broad Institute Genome Sequencing Center for Infectious Disease"/>
            <person name="Wu L."/>
            <person name="Ma J."/>
        </authorList>
    </citation>
    <scope>NUCLEOTIDE SEQUENCE [LARGE SCALE GENOMIC DNA]</scope>
    <source>
        <strain evidence="4">JCM 4395</strain>
    </source>
</reference>